<proteinExistence type="inferred from homology"/>
<name>F3ZY59_MAHA5</name>
<feature type="chain" id="PRO_5039712042" evidence="4">
    <location>
        <begin position="31"/>
        <end position="458"/>
    </location>
</feature>
<dbReference type="KEGG" id="mas:Mahau_2615"/>
<dbReference type="PROSITE" id="PS51257">
    <property type="entry name" value="PROKAR_LIPOPROTEIN"/>
    <property type="match status" value="1"/>
</dbReference>
<dbReference type="PANTHER" id="PTHR43649">
    <property type="entry name" value="ARABINOSE-BINDING PROTEIN-RELATED"/>
    <property type="match status" value="1"/>
</dbReference>
<dbReference type="Proteomes" id="UP000008457">
    <property type="component" value="Chromosome"/>
</dbReference>
<evidence type="ECO:0000313" key="5">
    <source>
        <dbReference type="EMBL" id="AEE97755.1"/>
    </source>
</evidence>
<feature type="compositionally biased region" description="Polar residues" evidence="3">
    <location>
        <begin position="60"/>
        <end position="69"/>
    </location>
</feature>
<protein>
    <submittedName>
        <fullName evidence="5">Extracellular solute-binding protein family 1</fullName>
    </submittedName>
</protein>
<accession>F3ZY59</accession>
<evidence type="ECO:0000256" key="4">
    <source>
        <dbReference type="SAM" id="SignalP"/>
    </source>
</evidence>
<keyword evidence="4" id="KW-0732">Signal</keyword>
<reference evidence="5 6" key="2">
    <citation type="journal article" date="2011" name="Stand. Genomic Sci.">
        <title>Complete genome sequence of Mahella australiensis type strain (50-1 BON).</title>
        <authorList>
            <person name="Sikorski J."/>
            <person name="Teshima H."/>
            <person name="Nolan M."/>
            <person name="Lucas S."/>
            <person name="Hammon N."/>
            <person name="Deshpande S."/>
            <person name="Cheng J.F."/>
            <person name="Pitluck S."/>
            <person name="Liolios K."/>
            <person name="Pagani I."/>
            <person name="Ivanova N."/>
            <person name="Huntemann M."/>
            <person name="Mavromatis K."/>
            <person name="Ovchinikova G."/>
            <person name="Pati A."/>
            <person name="Tapia R."/>
            <person name="Han C."/>
            <person name="Goodwin L."/>
            <person name="Chen A."/>
            <person name="Palaniappan K."/>
            <person name="Land M."/>
            <person name="Hauser L."/>
            <person name="Ngatchou-Djao O.D."/>
            <person name="Rohde M."/>
            <person name="Pukall R."/>
            <person name="Spring S."/>
            <person name="Abt B."/>
            <person name="Goker M."/>
            <person name="Detter J.C."/>
            <person name="Woyke T."/>
            <person name="Bristow J."/>
            <person name="Markowitz V."/>
            <person name="Hugenholtz P."/>
            <person name="Eisen J.A."/>
            <person name="Kyrpides N.C."/>
            <person name="Klenk H.P."/>
            <person name="Lapidus A."/>
        </authorList>
    </citation>
    <scope>NUCLEOTIDE SEQUENCE [LARGE SCALE GENOMIC DNA]</scope>
    <source>
        <strain evidence="6">DSM 15567 / CIP 107919 / 50-1 BON</strain>
    </source>
</reference>
<dbReference type="eggNOG" id="COG1653">
    <property type="taxonomic scope" value="Bacteria"/>
</dbReference>
<sequence>MNNRLKKIMSVLLCAAMVMVLFMGCGGDQSASDESNNAGSSNSSGQSSSDTDDSQTSSEKVTLTLLTDNQSPKDGLNAVIEAIEEKYNIATEIELRPGGDEGENIVRTRLASGEMTDLNLFNSGALFFTLNPESNFVDLTNEPYMESLDDQFKKVVSVNGKVYAAPANPNMATGNWLYNKKIYADLGLSVPKTWEELMNNCEKIKAAGKTAVIGSYKDSWTAQLILLGDYYNVQAQVPDFAEQLTAGKAKFATTPAALRSFEKIAEPYKRGFMNKDFLSTTYDQALKMLADGEGAHYPMLSQGITAIAINYPDKINDIGFFAQPSDSPDINGATVWMPGAASIYNKSKNIDAAKKWLEYFVSQEGVNTYMAKQKPDGPLVIKGAVLPDDIYPAVKDEQAYVDTGKIAPALEFLTPVKGPNSPQICVEVGAGFKTPLEGAQEYDKDLEKQAKQLNLPGW</sequence>
<dbReference type="Gene3D" id="3.40.190.10">
    <property type="entry name" value="Periplasmic binding protein-like II"/>
    <property type="match status" value="2"/>
</dbReference>
<dbReference type="STRING" id="697281.Mahau_2615"/>
<keyword evidence="2" id="KW-0813">Transport</keyword>
<dbReference type="OrthoDB" id="1929810at2"/>
<dbReference type="InterPro" id="IPR006059">
    <property type="entry name" value="SBP"/>
</dbReference>
<evidence type="ECO:0000256" key="3">
    <source>
        <dbReference type="SAM" id="MobiDB-lite"/>
    </source>
</evidence>
<organism evidence="5 6">
    <name type="scientific">Mahella australiensis (strain DSM 15567 / CIP 107919 / 50-1 BON)</name>
    <dbReference type="NCBI Taxonomy" id="697281"/>
    <lineage>
        <taxon>Bacteria</taxon>
        <taxon>Bacillati</taxon>
        <taxon>Bacillota</taxon>
        <taxon>Clostridia</taxon>
        <taxon>Thermoanaerobacterales</taxon>
        <taxon>Thermoanaerobacterales Family IV. Incertae Sedis</taxon>
        <taxon>Mahella</taxon>
    </lineage>
</organism>
<dbReference type="EMBL" id="CP002360">
    <property type="protein sequence ID" value="AEE97755.1"/>
    <property type="molecule type" value="Genomic_DNA"/>
</dbReference>
<dbReference type="InterPro" id="IPR050490">
    <property type="entry name" value="Bact_solute-bd_prot1"/>
</dbReference>
<dbReference type="HOGENOM" id="CLU_031285_12_3_9"/>
<dbReference type="RefSeq" id="WP_013782178.1">
    <property type="nucleotide sequence ID" value="NC_015520.1"/>
</dbReference>
<feature type="compositionally biased region" description="Low complexity" evidence="3">
    <location>
        <begin position="30"/>
        <end position="59"/>
    </location>
</feature>
<gene>
    <name evidence="5" type="ordered locus">Mahau_2615</name>
</gene>
<keyword evidence="6" id="KW-1185">Reference proteome</keyword>
<dbReference type="SUPFAM" id="SSF53850">
    <property type="entry name" value="Periplasmic binding protein-like II"/>
    <property type="match status" value="1"/>
</dbReference>
<reference evidence="6" key="1">
    <citation type="submission" date="2010-11" db="EMBL/GenBank/DDBJ databases">
        <title>The complete genome of Mahella australiensis DSM 15567.</title>
        <authorList>
            <consortium name="US DOE Joint Genome Institute (JGI-PGF)"/>
            <person name="Lucas S."/>
            <person name="Copeland A."/>
            <person name="Lapidus A."/>
            <person name="Bruce D."/>
            <person name="Goodwin L."/>
            <person name="Pitluck S."/>
            <person name="Kyrpides N."/>
            <person name="Mavromatis K."/>
            <person name="Pagani I."/>
            <person name="Ivanova N."/>
            <person name="Teshima H."/>
            <person name="Brettin T."/>
            <person name="Detter J.C."/>
            <person name="Han C."/>
            <person name="Tapia R."/>
            <person name="Land M."/>
            <person name="Hauser L."/>
            <person name="Markowitz V."/>
            <person name="Cheng J.-F."/>
            <person name="Hugenholtz P."/>
            <person name="Woyke T."/>
            <person name="Wu D."/>
            <person name="Spring S."/>
            <person name="Pukall R."/>
            <person name="Steenblock K."/>
            <person name="Schneider S."/>
            <person name="Klenk H.-P."/>
            <person name="Eisen J.A."/>
        </authorList>
    </citation>
    <scope>NUCLEOTIDE SEQUENCE [LARGE SCALE GENOMIC DNA]</scope>
    <source>
        <strain evidence="6">DSM 15567 / CIP 107919 / 50-1 BON</strain>
    </source>
</reference>
<dbReference type="PANTHER" id="PTHR43649:SF29">
    <property type="entry name" value="OSMOPROTECTIVE COMPOUNDS-BINDING PROTEIN GGTB"/>
    <property type="match status" value="1"/>
</dbReference>
<evidence type="ECO:0000256" key="2">
    <source>
        <dbReference type="ARBA" id="ARBA00022448"/>
    </source>
</evidence>
<dbReference type="AlphaFoldDB" id="F3ZY59"/>
<evidence type="ECO:0000313" key="6">
    <source>
        <dbReference type="Proteomes" id="UP000008457"/>
    </source>
</evidence>
<dbReference type="Pfam" id="PF01547">
    <property type="entry name" value="SBP_bac_1"/>
    <property type="match status" value="1"/>
</dbReference>
<feature type="region of interest" description="Disordered" evidence="3">
    <location>
        <begin position="30"/>
        <end position="69"/>
    </location>
</feature>
<evidence type="ECO:0000256" key="1">
    <source>
        <dbReference type="ARBA" id="ARBA00008520"/>
    </source>
</evidence>
<feature type="signal peptide" evidence="4">
    <location>
        <begin position="1"/>
        <end position="30"/>
    </location>
</feature>
<comment type="similarity">
    <text evidence="1">Belongs to the bacterial solute-binding protein 1 family.</text>
</comment>